<dbReference type="GO" id="GO:0015421">
    <property type="term" value="F:ABC-type oligopeptide transporter activity"/>
    <property type="evidence" value="ECO:0007669"/>
    <property type="project" value="TreeGrafter"/>
</dbReference>
<dbReference type="PROSITE" id="PS50929">
    <property type="entry name" value="ABC_TM1F"/>
    <property type="match status" value="1"/>
</dbReference>
<feature type="transmembrane region" description="Helical" evidence="8">
    <location>
        <begin position="35"/>
        <end position="58"/>
    </location>
</feature>
<dbReference type="SUPFAM" id="SSF90123">
    <property type="entry name" value="ABC transporter transmembrane region"/>
    <property type="match status" value="1"/>
</dbReference>
<evidence type="ECO:0000256" key="6">
    <source>
        <dbReference type="ARBA" id="ARBA00022989"/>
    </source>
</evidence>
<dbReference type="Gene3D" id="1.20.1560.10">
    <property type="entry name" value="ABC transporter type 1, transmembrane domain"/>
    <property type="match status" value="1"/>
</dbReference>
<dbReference type="InterPro" id="IPR003593">
    <property type="entry name" value="AAA+_ATPase"/>
</dbReference>
<feature type="transmembrane region" description="Helical" evidence="8">
    <location>
        <begin position="153"/>
        <end position="170"/>
    </location>
</feature>
<reference evidence="11 12" key="1">
    <citation type="submission" date="2016-12" db="EMBL/GenBank/DDBJ databases">
        <authorList>
            <person name="Song W.-J."/>
            <person name="Kurnit D.M."/>
        </authorList>
    </citation>
    <scope>NUCLEOTIDE SEQUENCE [LARGE SCALE GENOMIC DNA]</scope>
    <source>
        <strain evidence="11 12">CGMCC 1.10808</strain>
    </source>
</reference>
<dbReference type="Pfam" id="PF00664">
    <property type="entry name" value="ABC_membrane"/>
    <property type="match status" value="1"/>
</dbReference>
<dbReference type="EMBL" id="FRDL01000011">
    <property type="protein sequence ID" value="SHN75631.1"/>
    <property type="molecule type" value="Genomic_DNA"/>
</dbReference>
<evidence type="ECO:0000256" key="7">
    <source>
        <dbReference type="ARBA" id="ARBA00023136"/>
    </source>
</evidence>
<dbReference type="OrthoDB" id="9808328at2"/>
<feature type="transmembrane region" description="Helical" evidence="8">
    <location>
        <begin position="264"/>
        <end position="282"/>
    </location>
</feature>
<dbReference type="InterPro" id="IPR039421">
    <property type="entry name" value="Type_1_exporter"/>
</dbReference>
<dbReference type="Pfam" id="PF00005">
    <property type="entry name" value="ABC_tran"/>
    <property type="match status" value="1"/>
</dbReference>
<name>A0A1M7TY43_9RHOB</name>
<dbReference type="InterPro" id="IPR017871">
    <property type="entry name" value="ABC_transporter-like_CS"/>
</dbReference>
<keyword evidence="6 8" id="KW-1133">Transmembrane helix</keyword>
<dbReference type="GO" id="GO:0016887">
    <property type="term" value="F:ATP hydrolysis activity"/>
    <property type="evidence" value="ECO:0007669"/>
    <property type="project" value="InterPro"/>
</dbReference>
<evidence type="ECO:0000259" key="10">
    <source>
        <dbReference type="PROSITE" id="PS50929"/>
    </source>
</evidence>
<sequence>MAGEKTQDTARAEARVWPILRRLWRDWLAPRRGRLALNLALIAMVAGATATYPVVIQWALDGFERRSREIIAMAPLVVVAAVLLKSGALYAHRMLTNSVLAEIEADMQRAMYATLVRADLARLDREAPAATASRFTVDVSYVRSALESLITSLVRDGLTVVGLLASLLWIDWELTLYALAALPIAAAPIAAIGRRLRRIARRSQQEAGQMTARVNEGLGGIRLAKTYRLEDYLTRRAGESFETLRKLKVKAADQRARIDPALEALAGIGLAVVFYVIGMRIAEGRNTIGDFMAFVSAFLIAGQPLRAFGNLYAQVLQGAAAAERIYELLDARPTIADRPGAEPLPRARGEIRFENVGFVYEDGSRALSEVNLTVPAGARVALVGRSGAGKSTIFNLIPRLYDATEGRVLIDGRDVRDVTLDSLRDQIAVVSQEPVIFDDTVARNIAFGRPGASMDEIRAAARAANAADFIEALPEGYETMAGPRGGRFSGGERQRLTIARAILRDAPILLLDEATSALDAESEALVRAALDRLAAGRTTFVIAHRLSTVRDADLIVALDRGRVVEQGRHEELIARGGLYAELHRLQFNED</sequence>
<dbReference type="GO" id="GO:0005886">
    <property type="term" value="C:plasma membrane"/>
    <property type="evidence" value="ECO:0007669"/>
    <property type="project" value="UniProtKB-SubCell"/>
</dbReference>
<protein>
    <submittedName>
        <fullName evidence="11">ATP-binding cassette, subfamily B, MsbA</fullName>
    </submittedName>
</protein>
<feature type="transmembrane region" description="Helical" evidence="8">
    <location>
        <begin position="70"/>
        <end position="91"/>
    </location>
</feature>
<dbReference type="Gene3D" id="3.40.50.300">
    <property type="entry name" value="P-loop containing nucleotide triphosphate hydrolases"/>
    <property type="match status" value="1"/>
</dbReference>
<dbReference type="PROSITE" id="PS00211">
    <property type="entry name" value="ABC_TRANSPORTER_1"/>
    <property type="match status" value="1"/>
</dbReference>
<dbReference type="CDD" id="cd18552">
    <property type="entry name" value="ABC_6TM_MsbA_like"/>
    <property type="match status" value="1"/>
</dbReference>
<dbReference type="RefSeq" id="WP_072748261.1">
    <property type="nucleotide sequence ID" value="NZ_FOHL01000010.1"/>
</dbReference>
<keyword evidence="3 8" id="KW-0812">Transmembrane</keyword>
<feature type="domain" description="ABC transmembrane type-1" evidence="10">
    <location>
        <begin position="36"/>
        <end position="317"/>
    </location>
</feature>
<evidence type="ECO:0000313" key="12">
    <source>
        <dbReference type="Proteomes" id="UP000184066"/>
    </source>
</evidence>
<feature type="transmembrane region" description="Helical" evidence="8">
    <location>
        <begin position="176"/>
        <end position="193"/>
    </location>
</feature>
<keyword evidence="7 8" id="KW-0472">Membrane</keyword>
<gene>
    <name evidence="11" type="ORF">SAMN05216200_11184</name>
</gene>
<dbReference type="GO" id="GO:0005524">
    <property type="term" value="F:ATP binding"/>
    <property type="evidence" value="ECO:0007669"/>
    <property type="project" value="UniProtKB-KW"/>
</dbReference>
<evidence type="ECO:0000256" key="4">
    <source>
        <dbReference type="ARBA" id="ARBA00022741"/>
    </source>
</evidence>
<evidence type="ECO:0000313" key="11">
    <source>
        <dbReference type="EMBL" id="SHN75631.1"/>
    </source>
</evidence>
<keyword evidence="4" id="KW-0547">Nucleotide-binding</keyword>
<comment type="subcellular location">
    <subcellularLocation>
        <location evidence="1">Cell membrane</location>
        <topology evidence="1">Multi-pass membrane protein</topology>
    </subcellularLocation>
</comment>
<dbReference type="PROSITE" id="PS50893">
    <property type="entry name" value="ABC_TRANSPORTER_2"/>
    <property type="match status" value="1"/>
</dbReference>
<dbReference type="PANTHER" id="PTHR43394">
    <property type="entry name" value="ATP-DEPENDENT PERMEASE MDL1, MITOCHONDRIAL"/>
    <property type="match status" value="1"/>
</dbReference>
<accession>A0A1M7TY43</accession>
<keyword evidence="12" id="KW-1185">Reference proteome</keyword>
<dbReference type="FunFam" id="3.40.50.300:FF:000287">
    <property type="entry name" value="Multidrug ABC transporter ATP-binding protein"/>
    <property type="match status" value="1"/>
</dbReference>
<dbReference type="STRING" id="1189325.SAMN04488119_11084"/>
<evidence type="ECO:0000256" key="5">
    <source>
        <dbReference type="ARBA" id="ARBA00022840"/>
    </source>
</evidence>
<proteinExistence type="predicted"/>
<evidence type="ECO:0000259" key="9">
    <source>
        <dbReference type="PROSITE" id="PS50893"/>
    </source>
</evidence>
<feature type="domain" description="ABC transporter" evidence="9">
    <location>
        <begin position="351"/>
        <end position="585"/>
    </location>
</feature>
<dbReference type="InterPro" id="IPR011527">
    <property type="entry name" value="ABC1_TM_dom"/>
</dbReference>
<evidence type="ECO:0000256" key="3">
    <source>
        <dbReference type="ARBA" id="ARBA00022692"/>
    </source>
</evidence>
<dbReference type="Proteomes" id="UP000184066">
    <property type="component" value="Unassembled WGS sequence"/>
</dbReference>
<dbReference type="InterPro" id="IPR027417">
    <property type="entry name" value="P-loop_NTPase"/>
</dbReference>
<keyword evidence="5 11" id="KW-0067">ATP-binding</keyword>
<dbReference type="SMART" id="SM00382">
    <property type="entry name" value="AAA"/>
    <property type="match status" value="1"/>
</dbReference>
<evidence type="ECO:0000256" key="2">
    <source>
        <dbReference type="ARBA" id="ARBA00022448"/>
    </source>
</evidence>
<dbReference type="SUPFAM" id="SSF52540">
    <property type="entry name" value="P-loop containing nucleoside triphosphate hydrolases"/>
    <property type="match status" value="1"/>
</dbReference>
<organism evidence="11 12">
    <name type="scientific">Oceanicella actignis</name>
    <dbReference type="NCBI Taxonomy" id="1189325"/>
    <lineage>
        <taxon>Bacteria</taxon>
        <taxon>Pseudomonadati</taxon>
        <taxon>Pseudomonadota</taxon>
        <taxon>Alphaproteobacteria</taxon>
        <taxon>Rhodobacterales</taxon>
        <taxon>Paracoccaceae</taxon>
        <taxon>Oceanicella</taxon>
    </lineage>
</organism>
<dbReference type="PANTHER" id="PTHR43394:SF1">
    <property type="entry name" value="ATP-BINDING CASSETTE SUB-FAMILY B MEMBER 10, MITOCHONDRIAL"/>
    <property type="match status" value="1"/>
</dbReference>
<dbReference type="InterPro" id="IPR003439">
    <property type="entry name" value="ABC_transporter-like_ATP-bd"/>
</dbReference>
<keyword evidence="2" id="KW-0813">Transport</keyword>
<dbReference type="InterPro" id="IPR036640">
    <property type="entry name" value="ABC1_TM_sf"/>
</dbReference>
<evidence type="ECO:0000256" key="8">
    <source>
        <dbReference type="SAM" id="Phobius"/>
    </source>
</evidence>
<evidence type="ECO:0000256" key="1">
    <source>
        <dbReference type="ARBA" id="ARBA00004651"/>
    </source>
</evidence>
<dbReference type="AlphaFoldDB" id="A0A1M7TY43"/>